<feature type="coiled-coil region" evidence="5">
    <location>
        <begin position="97"/>
        <end position="124"/>
    </location>
</feature>
<keyword evidence="3" id="KW-0238">DNA-binding</keyword>
<gene>
    <name evidence="6" type="ORF">FEN17_23430</name>
</gene>
<evidence type="ECO:0000256" key="2">
    <source>
        <dbReference type="ARBA" id="ARBA00023015"/>
    </source>
</evidence>
<evidence type="ECO:0000256" key="3">
    <source>
        <dbReference type="ARBA" id="ARBA00023125"/>
    </source>
</evidence>
<accession>A0A5R9KT96</accession>
<dbReference type="PIRSF" id="PIRSF019455">
    <property type="entry name" value="CopR_AtkY"/>
    <property type="match status" value="1"/>
</dbReference>
<dbReference type="OrthoDB" id="1098508at2"/>
<dbReference type="GO" id="GO:0045892">
    <property type="term" value="P:negative regulation of DNA-templated transcription"/>
    <property type="evidence" value="ECO:0007669"/>
    <property type="project" value="InterPro"/>
</dbReference>
<reference evidence="6 7" key="1">
    <citation type="submission" date="2019-05" db="EMBL/GenBank/DDBJ databases">
        <authorList>
            <person name="Qu J.-H."/>
        </authorList>
    </citation>
    <scope>NUCLEOTIDE SEQUENCE [LARGE SCALE GENOMIC DNA]</scope>
    <source>
        <strain evidence="6 7">T17</strain>
    </source>
</reference>
<keyword evidence="5" id="KW-0175">Coiled coil</keyword>
<keyword evidence="7" id="KW-1185">Reference proteome</keyword>
<keyword evidence="4" id="KW-0804">Transcription</keyword>
<dbReference type="InterPro" id="IPR036390">
    <property type="entry name" value="WH_DNA-bd_sf"/>
</dbReference>
<dbReference type="EMBL" id="VCEJ01000005">
    <property type="protein sequence ID" value="TLU99512.1"/>
    <property type="molecule type" value="Genomic_DNA"/>
</dbReference>
<evidence type="ECO:0000256" key="5">
    <source>
        <dbReference type="SAM" id="Coils"/>
    </source>
</evidence>
<dbReference type="AlphaFoldDB" id="A0A5R9KT96"/>
<evidence type="ECO:0000313" key="7">
    <source>
        <dbReference type="Proteomes" id="UP000306402"/>
    </source>
</evidence>
<keyword evidence="2" id="KW-0805">Transcription regulation</keyword>
<proteinExistence type="inferred from homology"/>
<evidence type="ECO:0000256" key="1">
    <source>
        <dbReference type="ARBA" id="ARBA00011046"/>
    </source>
</evidence>
<evidence type="ECO:0000313" key="6">
    <source>
        <dbReference type="EMBL" id="TLU99512.1"/>
    </source>
</evidence>
<dbReference type="Pfam" id="PF03965">
    <property type="entry name" value="Penicillinase_R"/>
    <property type="match status" value="1"/>
</dbReference>
<dbReference type="Gene3D" id="1.10.4040.10">
    <property type="entry name" value="Penicillinase repressor domain"/>
    <property type="match status" value="1"/>
</dbReference>
<comment type="similarity">
    <text evidence="1">Belongs to the BlaI transcriptional regulatory family.</text>
</comment>
<sequence>MSLSKAEEQIMEQVWKHEKVFLKDLIDSLPDPKPASTTVITLLKRMQDKGFIAYNLFGNSRQYYPLVPKTEYFSNHVNGLIKNFFNNSAAQFGSFFAKDANLSTEELEQLREIINEELNRKKND</sequence>
<dbReference type="Proteomes" id="UP000306402">
    <property type="component" value="Unassembled WGS sequence"/>
</dbReference>
<evidence type="ECO:0000256" key="4">
    <source>
        <dbReference type="ARBA" id="ARBA00023163"/>
    </source>
</evidence>
<dbReference type="Gene3D" id="1.10.10.10">
    <property type="entry name" value="Winged helix-like DNA-binding domain superfamily/Winged helix DNA-binding domain"/>
    <property type="match status" value="1"/>
</dbReference>
<name>A0A5R9KT96_9BACT</name>
<dbReference type="SUPFAM" id="SSF46785">
    <property type="entry name" value="Winged helix' DNA-binding domain"/>
    <property type="match status" value="1"/>
</dbReference>
<dbReference type="RefSeq" id="WP_138367802.1">
    <property type="nucleotide sequence ID" value="NZ_VCEJ01000005.1"/>
</dbReference>
<dbReference type="InterPro" id="IPR036388">
    <property type="entry name" value="WH-like_DNA-bd_sf"/>
</dbReference>
<protein>
    <submittedName>
        <fullName evidence="6">BlaI/MecI/CopY family transcriptional regulator</fullName>
    </submittedName>
</protein>
<organism evidence="6 7">
    <name type="scientific">Dyadobacter luticola</name>
    <dbReference type="NCBI Taxonomy" id="1979387"/>
    <lineage>
        <taxon>Bacteria</taxon>
        <taxon>Pseudomonadati</taxon>
        <taxon>Bacteroidota</taxon>
        <taxon>Cytophagia</taxon>
        <taxon>Cytophagales</taxon>
        <taxon>Spirosomataceae</taxon>
        <taxon>Dyadobacter</taxon>
    </lineage>
</organism>
<comment type="caution">
    <text evidence="6">The sequence shown here is derived from an EMBL/GenBank/DDBJ whole genome shotgun (WGS) entry which is preliminary data.</text>
</comment>
<dbReference type="InterPro" id="IPR005650">
    <property type="entry name" value="BlaI_family"/>
</dbReference>
<dbReference type="GO" id="GO:0003677">
    <property type="term" value="F:DNA binding"/>
    <property type="evidence" value="ECO:0007669"/>
    <property type="project" value="UniProtKB-KW"/>
</dbReference>